<name>A0ACC6TMZ5_9CREN</name>
<comment type="caution">
    <text evidence="1">The sequence shown here is derived from an EMBL/GenBank/DDBJ whole genome shotgun (WGS) entry which is preliminary data.</text>
</comment>
<evidence type="ECO:0000313" key="1">
    <source>
        <dbReference type="EMBL" id="MEW9491250.1"/>
    </source>
</evidence>
<dbReference type="EMBL" id="JZWS03000003">
    <property type="protein sequence ID" value="MEW9491250.1"/>
    <property type="molecule type" value="Genomic_DNA"/>
</dbReference>
<organism evidence="1 2">
    <name type="scientific">Candidatus Aramenus sulfurataquae</name>
    <dbReference type="NCBI Taxonomy" id="1326980"/>
    <lineage>
        <taxon>Archaea</taxon>
        <taxon>Thermoproteota</taxon>
        <taxon>Thermoprotei</taxon>
        <taxon>Sulfolobales</taxon>
        <taxon>Sulfolobaceae</taxon>
        <taxon>Candidatus Aramenus</taxon>
    </lineage>
</organism>
<evidence type="ECO:0000313" key="2">
    <source>
        <dbReference type="Proteomes" id="UP000053480"/>
    </source>
</evidence>
<protein>
    <submittedName>
        <fullName evidence="1">Uncharacterized protein</fullName>
    </submittedName>
</protein>
<dbReference type="Proteomes" id="UP000053480">
    <property type="component" value="Unassembled WGS sequence"/>
</dbReference>
<accession>A0ACC6TMZ5</accession>
<proteinExistence type="predicted"/>
<gene>
    <name evidence="1" type="ORF">TQ35_0003485</name>
</gene>
<sequence>MSYDERTTSEAVIEINFNLYAFRESVSNYQVSYQDGWIVLKGKEGEYLSREFDNYAVLVYPVNAPKDLLEALSVKNEKIDKFREILYKPRYWRESVTIHLVKDKLVTGTDIELVPFNGVDLVNDILRTEGAEFKTIDDNLVISVTVERPLTAQNLGKALYKLSVCLSLYYRIKEAQEDIALKIAQEALSELQ</sequence>
<reference evidence="1" key="1">
    <citation type="submission" date="2024-07" db="EMBL/GenBank/DDBJ databases">
        <title>Metagenome and Metagenome-Assembled Genomes of Archaea from a hot spring from the geothermal field of Los Azufres, Mexico.</title>
        <authorList>
            <person name="Marin-Paredes R."/>
            <person name="Martinez-Romero E."/>
            <person name="Servin-Garciduenas L.E."/>
        </authorList>
    </citation>
    <scope>NUCLEOTIDE SEQUENCE</scope>
    <source>
        <strain evidence="1">AZ1-454</strain>
    </source>
</reference>